<name>A0ABQ7AQQ2_BRACR</name>
<dbReference type="Proteomes" id="UP000266723">
    <property type="component" value="Unassembled WGS sequence"/>
</dbReference>
<keyword evidence="3" id="KW-1185">Reference proteome</keyword>
<reference evidence="2 3" key="1">
    <citation type="journal article" date="2020" name="BMC Genomics">
        <title>Intraspecific diversification of the crop wild relative Brassica cretica Lam. using demographic model selection.</title>
        <authorList>
            <person name="Kioukis A."/>
            <person name="Michalopoulou V.A."/>
            <person name="Briers L."/>
            <person name="Pirintsos S."/>
            <person name="Studholme D.J."/>
            <person name="Pavlidis P."/>
            <person name="Sarris P.F."/>
        </authorList>
    </citation>
    <scope>NUCLEOTIDE SEQUENCE [LARGE SCALE GENOMIC DNA]</scope>
    <source>
        <strain evidence="3">cv. PFS-1207/04</strain>
    </source>
</reference>
<feature type="compositionally biased region" description="Polar residues" evidence="1">
    <location>
        <begin position="252"/>
        <end position="265"/>
    </location>
</feature>
<dbReference type="EMBL" id="QGKV02001556">
    <property type="protein sequence ID" value="KAF3516477.1"/>
    <property type="molecule type" value="Genomic_DNA"/>
</dbReference>
<sequence>MYEKRKSKWSRVADKDSRVSTDRRNKFGGEDGSRGERSQRDVFRVRESTHNRHETSNDRKEPTTSTVMATNVLEGQPEAKVCMELVVVEDGLNLVNEILEQVLNVLKDDGMNLDETIDRLGENTGYDLVDEGPQGVKMDEKETYFSKECKVVSKSQDLYTDECWYQNQSRRNQCLKVRKNQQRKRIQIGHRQAKVWPSDHAQAKLGRYVATEHAQAKLGRYVATEHAHGSVATDRVQAKLGRYAVTEFKPSSVATQRPNTHTARSLRSDQAPAKLGRYVATEHEHGSVAK</sequence>
<accession>A0ABQ7AQQ2</accession>
<protein>
    <submittedName>
        <fullName evidence="2">Uncharacterized protein</fullName>
    </submittedName>
</protein>
<feature type="region of interest" description="Disordered" evidence="1">
    <location>
        <begin position="251"/>
        <end position="273"/>
    </location>
</feature>
<feature type="region of interest" description="Disordered" evidence="1">
    <location>
        <begin position="1"/>
        <end position="66"/>
    </location>
</feature>
<feature type="compositionally biased region" description="Basic and acidic residues" evidence="1">
    <location>
        <begin position="11"/>
        <end position="62"/>
    </location>
</feature>
<evidence type="ECO:0000256" key="1">
    <source>
        <dbReference type="SAM" id="MobiDB-lite"/>
    </source>
</evidence>
<gene>
    <name evidence="2" type="ORF">DY000_02058557</name>
</gene>
<comment type="caution">
    <text evidence="2">The sequence shown here is derived from an EMBL/GenBank/DDBJ whole genome shotgun (WGS) entry which is preliminary data.</text>
</comment>
<evidence type="ECO:0000313" key="2">
    <source>
        <dbReference type="EMBL" id="KAF3516477.1"/>
    </source>
</evidence>
<proteinExistence type="predicted"/>
<evidence type="ECO:0000313" key="3">
    <source>
        <dbReference type="Proteomes" id="UP000266723"/>
    </source>
</evidence>
<organism evidence="2 3">
    <name type="scientific">Brassica cretica</name>
    <name type="common">Mustard</name>
    <dbReference type="NCBI Taxonomy" id="69181"/>
    <lineage>
        <taxon>Eukaryota</taxon>
        <taxon>Viridiplantae</taxon>
        <taxon>Streptophyta</taxon>
        <taxon>Embryophyta</taxon>
        <taxon>Tracheophyta</taxon>
        <taxon>Spermatophyta</taxon>
        <taxon>Magnoliopsida</taxon>
        <taxon>eudicotyledons</taxon>
        <taxon>Gunneridae</taxon>
        <taxon>Pentapetalae</taxon>
        <taxon>rosids</taxon>
        <taxon>malvids</taxon>
        <taxon>Brassicales</taxon>
        <taxon>Brassicaceae</taxon>
        <taxon>Brassiceae</taxon>
        <taxon>Brassica</taxon>
    </lineage>
</organism>